<dbReference type="EMBL" id="CP141261">
    <property type="protein sequence ID" value="WRL63913.1"/>
    <property type="molecule type" value="Genomic_DNA"/>
</dbReference>
<evidence type="ECO:0000259" key="2">
    <source>
        <dbReference type="Pfam" id="PF26049"/>
    </source>
</evidence>
<evidence type="ECO:0000256" key="1">
    <source>
        <dbReference type="SAM" id="MobiDB-lite"/>
    </source>
</evidence>
<proteinExistence type="predicted"/>
<keyword evidence="4" id="KW-1185">Reference proteome</keyword>
<gene>
    <name evidence="3" type="ORF">U6N30_30635</name>
</gene>
<feature type="domain" description="RlmG N-terminal" evidence="2">
    <location>
        <begin position="10"/>
        <end position="94"/>
    </location>
</feature>
<dbReference type="Gene3D" id="3.40.50.150">
    <property type="entry name" value="Vaccinia Virus protein VP39"/>
    <property type="match status" value="1"/>
</dbReference>
<reference evidence="3 4" key="1">
    <citation type="submission" date="2023-12" db="EMBL/GenBank/DDBJ databases">
        <title>Blastococcus brunescens sp. nov., an actonobacterium isolated from sandstone collected in sahara desert.</title>
        <authorList>
            <person name="Gtari M."/>
            <person name="Ghodhbane F."/>
        </authorList>
    </citation>
    <scope>NUCLEOTIDE SEQUENCE [LARGE SCALE GENOMIC DNA]</scope>
    <source>
        <strain evidence="3 4">BMG 8361</strain>
    </source>
</reference>
<evidence type="ECO:0000313" key="4">
    <source>
        <dbReference type="Proteomes" id="UP001324287"/>
    </source>
</evidence>
<feature type="region of interest" description="Disordered" evidence="1">
    <location>
        <begin position="126"/>
        <end position="145"/>
    </location>
</feature>
<organism evidence="3 4">
    <name type="scientific">Blastococcus brunescens</name>
    <dbReference type="NCBI Taxonomy" id="1564165"/>
    <lineage>
        <taxon>Bacteria</taxon>
        <taxon>Bacillati</taxon>
        <taxon>Actinomycetota</taxon>
        <taxon>Actinomycetes</taxon>
        <taxon>Geodermatophilales</taxon>
        <taxon>Geodermatophilaceae</taxon>
        <taxon>Blastococcus</taxon>
    </lineage>
</organism>
<name>A0ABZ1AZB4_9ACTN</name>
<evidence type="ECO:0000313" key="3">
    <source>
        <dbReference type="EMBL" id="WRL63913.1"/>
    </source>
</evidence>
<accession>A0ABZ1AZB4</accession>
<dbReference type="InterPro" id="IPR058679">
    <property type="entry name" value="RlmG_N"/>
</dbReference>
<protein>
    <recommendedName>
        <fullName evidence="2">RlmG N-terminal domain-containing protein</fullName>
    </recommendedName>
</protein>
<sequence>MTAPDELFGRLRRAPDVEAPELVAVDATDRLLLDEAAASLALCGPGEVAVVDDAYGALTLGAVALHGVSDVRVSQDLLVGERALARNAERTGLTGTYRSLPWPRSRRARGWCWCRRPSRWTRCARSPSRWRPWPHPTSPCSSAAA</sequence>
<dbReference type="Proteomes" id="UP001324287">
    <property type="component" value="Chromosome"/>
</dbReference>
<dbReference type="RefSeq" id="WP_324275243.1">
    <property type="nucleotide sequence ID" value="NZ_CP141261.1"/>
</dbReference>
<dbReference type="Pfam" id="PF26049">
    <property type="entry name" value="RLMG_N"/>
    <property type="match status" value="1"/>
</dbReference>
<dbReference type="InterPro" id="IPR029063">
    <property type="entry name" value="SAM-dependent_MTases_sf"/>
</dbReference>